<feature type="transmembrane region" description="Helical" evidence="9">
    <location>
        <begin position="91"/>
        <end position="109"/>
    </location>
</feature>
<evidence type="ECO:0000313" key="12">
    <source>
        <dbReference type="Proteomes" id="UP000030764"/>
    </source>
</evidence>
<dbReference type="FunFam" id="1.20.1740.10:FF:000003">
    <property type="entry name" value="Y+L amino acid transporter 1 isoform X1"/>
    <property type="match status" value="1"/>
</dbReference>
<dbReference type="InterPro" id="IPR050598">
    <property type="entry name" value="AminoAcid_Transporter"/>
</dbReference>
<comment type="subcellular location">
    <subcellularLocation>
        <location evidence="1">Cell membrane</location>
        <topology evidence="1">Multi-pass membrane protein</topology>
    </subcellularLocation>
</comment>
<feature type="region of interest" description="Disordered" evidence="8">
    <location>
        <begin position="1"/>
        <end position="34"/>
    </location>
</feature>
<keyword evidence="12" id="KW-1185">Reference proteome</keyword>
<evidence type="ECO:0000256" key="9">
    <source>
        <dbReference type="SAM" id="Phobius"/>
    </source>
</evidence>
<name>A0A085N859_9BILA</name>
<feature type="transmembrane region" description="Helical" evidence="9">
    <location>
        <begin position="469"/>
        <end position="491"/>
    </location>
</feature>
<evidence type="ECO:0000256" key="8">
    <source>
        <dbReference type="SAM" id="MobiDB-lite"/>
    </source>
</evidence>
<feature type="transmembrane region" description="Helical" evidence="9">
    <location>
        <begin position="511"/>
        <end position="536"/>
    </location>
</feature>
<feature type="compositionally biased region" description="Basic residues" evidence="8">
    <location>
        <begin position="1"/>
        <end position="14"/>
    </location>
</feature>
<keyword evidence="3" id="KW-0813">Transport</keyword>
<feature type="transmembrane region" description="Helical" evidence="9">
    <location>
        <begin position="211"/>
        <end position="229"/>
    </location>
</feature>
<dbReference type="Pfam" id="PF13520">
    <property type="entry name" value="AA_permease_2"/>
    <property type="match status" value="1"/>
</dbReference>
<protein>
    <recommendedName>
        <fullName evidence="13">Amino acid permease</fullName>
    </recommendedName>
</protein>
<accession>A0A085N859</accession>
<reference evidence="11 12" key="1">
    <citation type="journal article" date="2014" name="Nat. Genet.">
        <title>Genome and transcriptome of the porcine whipworm Trichuris suis.</title>
        <authorList>
            <person name="Jex A.R."/>
            <person name="Nejsum P."/>
            <person name="Schwarz E.M."/>
            <person name="Hu L."/>
            <person name="Young N.D."/>
            <person name="Hall R.S."/>
            <person name="Korhonen P.K."/>
            <person name="Liao S."/>
            <person name="Thamsborg S."/>
            <person name="Xia J."/>
            <person name="Xu P."/>
            <person name="Wang S."/>
            <person name="Scheerlinck J.P."/>
            <person name="Hofmann A."/>
            <person name="Sternberg P.W."/>
            <person name="Wang J."/>
            <person name="Gasser R.B."/>
        </authorList>
    </citation>
    <scope>NUCLEOTIDE SEQUENCE [LARGE SCALE GENOMIC DNA]</scope>
    <source>
        <strain evidence="11">DCEP-RM93F</strain>
        <strain evidence="10">DCEP-RM93M</strain>
    </source>
</reference>
<evidence type="ECO:0000256" key="1">
    <source>
        <dbReference type="ARBA" id="ARBA00004651"/>
    </source>
</evidence>
<proteinExistence type="inferred from homology"/>
<gene>
    <name evidence="10" type="ORF">M513_05869</name>
    <name evidence="11" type="ORF">M514_05869</name>
</gene>
<evidence type="ECO:0000256" key="7">
    <source>
        <dbReference type="ARBA" id="ARBA00023136"/>
    </source>
</evidence>
<keyword evidence="6 9" id="KW-1133">Transmembrane helix</keyword>
<feature type="transmembrane region" description="Helical" evidence="9">
    <location>
        <begin position="433"/>
        <end position="457"/>
    </location>
</feature>
<dbReference type="PANTHER" id="PTHR11785">
    <property type="entry name" value="AMINO ACID TRANSPORTER"/>
    <property type="match status" value="1"/>
</dbReference>
<feature type="transmembrane region" description="Helical" evidence="9">
    <location>
        <begin position="313"/>
        <end position="340"/>
    </location>
</feature>
<dbReference type="PANTHER" id="PTHR11785:SF531">
    <property type="entry name" value="LARGE NEUTRAL AMINO ACIDS TRANSPORTER SMALL SUBUNIT 1"/>
    <property type="match status" value="1"/>
</dbReference>
<dbReference type="GO" id="GO:0015179">
    <property type="term" value="F:L-amino acid transmembrane transporter activity"/>
    <property type="evidence" value="ECO:0007669"/>
    <property type="project" value="TreeGrafter"/>
</dbReference>
<sequence length="555" mass="60561">MSLRWKRAFKRRNTSSKDEKPSSSIPLSEVGPSVSCEESQAIPKSNKEALATKADDQTGLAATVGKDGTKSSNCQSNTPGRAVKLQRSITLLNGCTIIVGCIIGSGIFVSPKGVHEYSGSVGLSLILWVFGGFFAALGAYCYSELGTLIRKSGGDYAYITTAFGPFIGFIRLWIEAIVIRPCSATITALTFAKYALVPIFGDCNYITPTEPLLACCCLFVLTFINCWSVRMATKIQDVLTYAKIGALILIVLTGLTMLAIRPSVSFENPFEGTSTDPRDISLALYSGLFAYNGWNYLNFIVEELQNPKRNLPLAIAISCTVVTVIYTLTNIAFYAVIPAYSFLDTDATAMTFANKVYGSFAWIMPIFVACSTVGSCNGVILTASRLFFAGAREGHMPQMLTLISIDFLTPTPAILATGILSCLFLALSQDIYQLINCIQIVNWLAVAFATMSLFMLRRSMPDAPRVIKVNLIFPAIFLIGCVFLVVVPIVANPIDTGTFNNAPILWRPVLITWKTFLAIGLLIMFTSIPVYVLCIWKRPQVFGKLSSKSLPLQKR</sequence>
<evidence type="ECO:0008006" key="13">
    <source>
        <dbReference type="Google" id="ProtNLM"/>
    </source>
</evidence>
<feature type="transmembrane region" description="Helical" evidence="9">
    <location>
        <begin position="400"/>
        <end position="427"/>
    </location>
</feature>
<evidence type="ECO:0000313" key="11">
    <source>
        <dbReference type="EMBL" id="KFD65655.1"/>
    </source>
</evidence>
<feature type="transmembrane region" description="Helical" evidence="9">
    <location>
        <begin position="155"/>
        <end position="174"/>
    </location>
</feature>
<feature type="transmembrane region" description="Helical" evidence="9">
    <location>
        <begin position="121"/>
        <end position="143"/>
    </location>
</feature>
<feature type="transmembrane region" description="Helical" evidence="9">
    <location>
        <begin position="360"/>
        <end position="388"/>
    </location>
</feature>
<dbReference type="Proteomes" id="UP000030758">
    <property type="component" value="Unassembled WGS sequence"/>
</dbReference>
<keyword evidence="4" id="KW-1003">Cell membrane</keyword>
<dbReference type="PIRSF" id="PIRSF006060">
    <property type="entry name" value="AA_transporter"/>
    <property type="match status" value="1"/>
</dbReference>
<dbReference type="AlphaFoldDB" id="A0A085N859"/>
<keyword evidence="5 9" id="KW-0812">Transmembrane</keyword>
<feature type="transmembrane region" description="Helical" evidence="9">
    <location>
        <begin position="241"/>
        <end position="260"/>
    </location>
</feature>
<evidence type="ECO:0000256" key="3">
    <source>
        <dbReference type="ARBA" id="ARBA00022448"/>
    </source>
</evidence>
<dbReference type="EMBL" id="KL363219">
    <property type="protein sequence ID" value="KFD53159.1"/>
    <property type="molecule type" value="Genomic_DNA"/>
</dbReference>
<feature type="transmembrane region" description="Helical" evidence="9">
    <location>
        <begin position="280"/>
        <end position="301"/>
    </location>
</feature>
<dbReference type="GO" id="GO:0005886">
    <property type="term" value="C:plasma membrane"/>
    <property type="evidence" value="ECO:0007669"/>
    <property type="project" value="UniProtKB-SubCell"/>
</dbReference>
<dbReference type="EMBL" id="KL367534">
    <property type="protein sequence ID" value="KFD65655.1"/>
    <property type="molecule type" value="Genomic_DNA"/>
</dbReference>
<evidence type="ECO:0000256" key="2">
    <source>
        <dbReference type="ARBA" id="ARBA00007040"/>
    </source>
</evidence>
<organism evidence="11">
    <name type="scientific">Trichuris suis</name>
    <name type="common">pig whipworm</name>
    <dbReference type="NCBI Taxonomy" id="68888"/>
    <lineage>
        <taxon>Eukaryota</taxon>
        <taxon>Metazoa</taxon>
        <taxon>Ecdysozoa</taxon>
        <taxon>Nematoda</taxon>
        <taxon>Enoplea</taxon>
        <taxon>Dorylaimia</taxon>
        <taxon>Trichinellida</taxon>
        <taxon>Trichuridae</taxon>
        <taxon>Trichuris</taxon>
    </lineage>
</organism>
<dbReference type="Proteomes" id="UP000030764">
    <property type="component" value="Unassembled WGS sequence"/>
</dbReference>
<dbReference type="Gene3D" id="1.20.1740.10">
    <property type="entry name" value="Amino acid/polyamine transporter I"/>
    <property type="match status" value="1"/>
</dbReference>
<evidence type="ECO:0000256" key="6">
    <source>
        <dbReference type="ARBA" id="ARBA00022989"/>
    </source>
</evidence>
<dbReference type="InterPro" id="IPR002293">
    <property type="entry name" value="AA/rel_permease1"/>
</dbReference>
<comment type="similarity">
    <text evidence="2">Belongs to the amino acid-polyamine-organocation (APC) superfamily. L-type amino acid transporter (LAT) (TC 2.A.3.8) family.</text>
</comment>
<evidence type="ECO:0000313" key="10">
    <source>
        <dbReference type="EMBL" id="KFD53159.1"/>
    </source>
</evidence>
<evidence type="ECO:0000256" key="5">
    <source>
        <dbReference type="ARBA" id="ARBA00022692"/>
    </source>
</evidence>
<evidence type="ECO:0000256" key="4">
    <source>
        <dbReference type="ARBA" id="ARBA00022475"/>
    </source>
</evidence>
<keyword evidence="7 9" id="KW-0472">Membrane</keyword>